<dbReference type="InterPro" id="IPR026713">
    <property type="entry name" value="CRACD-like"/>
</dbReference>
<feature type="region of interest" description="Disordered" evidence="1">
    <location>
        <begin position="159"/>
        <end position="193"/>
    </location>
</feature>
<feature type="region of interest" description="Disordered" evidence="1">
    <location>
        <begin position="232"/>
        <end position="259"/>
    </location>
</feature>
<feature type="compositionally biased region" description="Basic and acidic residues" evidence="1">
    <location>
        <begin position="487"/>
        <end position="497"/>
    </location>
</feature>
<feature type="compositionally biased region" description="Basic residues" evidence="1">
    <location>
        <begin position="232"/>
        <end position="246"/>
    </location>
</feature>
<feature type="compositionally biased region" description="Polar residues" evidence="1">
    <location>
        <begin position="499"/>
        <end position="508"/>
    </location>
</feature>
<organism evidence="3 4">
    <name type="scientific">Triplophysa tibetana</name>
    <dbReference type="NCBI Taxonomy" id="1572043"/>
    <lineage>
        <taxon>Eukaryota</taxon>
        <taxon>Metazoa</taxon>
        <taxon>Chordata</taxon>
        <taxon>Craniata</taxon>
        <taxon>Vertebrata</taxon>
        <taxon>Euteleostomi</taxon>
        <taxon>Actinopterygii</taxon>
        <taxon>Neopterygii</taxon>
        <taxon>Teleostei</taxon>
        <taxon>Ostariophysi</taxon>
        <taxon>Cypriniformes</taxon>
        <taxon>Nemacheilidae</taxon>
        <taxon>Triplophysa</taxon>
    </lineage>
</organism>
<dbReference type="Pfam" id="PF15262">
    <property type="entry name" value="DUF4592"/>
    <property type="match status" value="1"/>
</dbReference>
<feature type="compositionally biased region" description="Polar residues" evidence="1">
    <location>
        <begin position="86"/>
        <end position="105"/>
    </location>
</feature>
<feature type="compositionally biased region" description="Basic and acidic residues" evidence="1">
    <location>
        <begin position="7"/>
        <end position="17"/>
    </location>
</feature>
<dbReference type="InterPro" id="IPR028030">
    <property type="entry name" value="DUF4592"/>
</dbReference>
<feature type="region of interest" description="Disordered" evidence="1">
    <location>
        <begin position="455"/>
        <end position="658"/>
    </location>
</feature>
<feature type="region of interest" description="Disordered" evidence="1">
    <location>
        <begin position="1"/>
        <end position="20"/>
    </location>
</feature>
<keyword evidence="4" id="KW-1185">Reference proteome</keyword>
<dbReference type="PANTHER" id="PTHR47743">
    <property type="entry name" value="KIAA1210 / KIAA1211 FAMILY MEMBER"/>
    <property type="match status" value="1"/>
</dbReference>
<evidence type="ECO:0000259" key="2">
    <source>
        <dbReference type="Pfam" id="PF15262"/>
    </source>
</evidence>
<feature type="compositionally biased region" description="Polar residues" evidence="1">
    <location>
        <begin position="523"/>
        <end position="532"/>
    </location>
</feature>
<gene>
    <name evidence="3" type="ORF">E1301_Tti023958</name>
</gene>
<feature type="compositionally biased region" description="Basic and acidic residues" evidence="1">
    <location>
        <begin position="533"/>
        <end position="549"/>
    </location>
</feature>
<evidence type="ECO:0000313" key="3">
    <source>
        <dbReference type="EMBL" id="KAA0701469.1"/>
    </source>
</evidence>
<feature type="compositionally biased region" description="Pro residues" evidence="1">
    <location>
        <begin position="685"/>
        <end position="703"/>
    </location>
</feature>
<dbReference type="EMBL" id="SOYY01000071">
    <property type="protein sequence ID" value="KAA0701469.1"/>
    <property type="molecule type" value="Genomic_DNA"/>
</dbReference>
<feature type="compositionally biased region" description="Basic and acidic residues" evidence="1">
    <location>
        <begin position="743"/>
        <end position="756"/>
    </location>
</feature>
<dbReference type="Proteomes" id="UP000324632">
    <property type="component" value="Unassembled WGS sequence"/>
</dbReference>
<accession>A0A5A9MWI2</accession>
<sequence>MDSYFGEMDKNGEELAGRKKSRFKQLKTRLFGKLKKKESDGLMKQSQSASDITAPEGGRESYDSEEECLYPQSLSSRALSHDSIFFSDQPQSTEPTRLKLQQQNLRLGRHPMQIPSRRTEDSGATSEDDGLPCSPPEMSFHEQVMHEAVYKYPKSNKHLSSLSLAGTGSEEEEQSDPFQPSSRPLSPVFKPIPQPIISPIPALTRPTGGVDISSPVNYTARLDNSAALHRMSVKPRNQRVSTRVKRAPMASLTPRHRSESVNDLDNIMSEEEDDESLTTTETMRHRLYSSPTLKMREKLTSPEPKPTTPSLSVQNQDEKTTEINFLSSNVETLNECSESEGRVTNNPLYLQPMLSGRLSPIGLMESTQTSRETEPLRAHSPIQRKPILEMRSPTSPKVDTVVSAKSWEVLSEPYTPEISPTVVSKGVTGSPSGKDTLSLNSVSFQFSIASAKYRSKIPSESVAKQNEGDLKGPPGIKTKSSRPNTEPQKEEAWEMKPSELQNYLQHPTQETKKSSSRREVISPISSKPTSENQLKKTEMSTEYVDAEKTEEPEDRTNAFGVQLRTTSLSLKYRSDVSKIKDETKRYSLESTQRPPVSEEHVWKAETPKNMRDANSKSKSSLLRKQDSQNMDPQFTPTDNGRPSPQDTTESNDAVSEPGWMSLAREKTKAYHPLLGKLYTNQSPQVNPPPPMLPTLQPPKPTVPPKTHLPIKTQLTLNTAIQTSTQQYSQLTTPRSPSRLDPGGNKERPLSPARRVDNPFSQSAGGGRLADNKHLLLQLSRHQHQKSVNICSLGQMERSPPGWSLQSESRWHGVIKHYDGDETR</sequence>
<feature type="region of interest" description="Disordered" evidence="1">
    <location>
        <begin position="34"/>
        <end position="138"/>
    </location>
</feature>
<feature type="compositionally biased region" description="Basic and acidic residues" evidence="1">
    <location>
        <begin position="509"/>
        <end position="520"/>
    </location>
</feature>
<feature type="region of interest" description="Disordered" evidence="1">
    <location>
        <begin position="723"/>
        <end position="767"/>
    </location>
</feature>
<dbReference type="PANTHER" id="PTHR47743:SF1">
    <property type="entry name" value="CRACD-LIKE PROTEIN"/>
    <property type="match status" value="1"/>
</dbReference>
<dbReference type="AlphaFoldDB" id="A0A5A9MWI2"/>
<evidence type="ECO:0000256" key="1">
    <source>
        <dbReference type="SAM" id="MobiDB-lite"/>
    </source>
</evidence>
<comment type="caution">
    <text evidence="3">The sequence shown here is derived from an EMBL/GenBank/DDBJ whole genome shotgun (WGS) entry which is preliminary data.</text>
</comment>
<feature type="compositionally biased region" description="Low complexity" evidence="1">
    <location>
        <begin position="723"/>
        <end position="732"/>
    </location>
</feature>
<feature type="compositionally biased region" description="Basic and acidic residues" evidence="1">
    <location>
        <begin position="572"/>
        <end position="587"/>
    </location>
</feature>
<evidence type="ECO:0000313" key="4">
    <source>
        <dbReference type="Proteomes" id="UP000324632"/>
    </source>
</evidence>
<protein>
    <recommendedName>
        <fullName evidence="2">DUF4592 domain-containing protein</fullName>
    </recommendedName>
</protein>
<reference evidence="3 4" key="1">
    <citation type="journal article" date="2019" name="Mol. Ecol. Resour.">
        <title>Chromosome-level genome assembly of Triplophysa tibetana, a fish adapted to the harsh high-altitude environment of the Tibetan Plateau.</title>
        <authorList>
            <person name="Yang X."/>
            <person name="Liu H."/>
            <person name="Ma Z."/>
            <person name="Zou Y."/>
            <person name="Zou M."/>
            <person name="Mao Y."/>
            <person name="Li X."/>
            <person name="Wang H."/>
            <person name="Chen T."/>
            <person name="Wang W."/>
            <person name="Yang R."/>
        </authorList>
    </citation>
    <scope>NUCLEOTIDE SEQUENCE [LARGE SCALE GENOMIC DNA]</scope>
    <source>
        <strain evidence="3">TTIB1903HZAU</strain>
        <tissue evidence="3">Muscle</tissue>
    </source>
</reference>
<feature type="compositionally biased region" description="Basic and acidic residues" evidence="1">
    <location>
        <begin position="596"/>
        <end position="615"/>
    </location>
</feature>
<feature type="compositionally biased region" description="Polar residues" evidence="1">
    <location>
        <begin position="616"/>
        <end position="653"/>
    </location>
</feature>
<feature type="region of interest" description="Disordered" evidence="1">
    <location>
        <begin position="292"/>
        <end position="317"/>
    </location>
</feature>
<feature type="region of interest" description="Disordered" evidence="1">
    <location>
        <begin position="678"/>
        <end position="704"/>
    </location>
</feature>
<proteinExistence type="predicted"/>
<feature type="domain" description="DUF4592" evidence="2">
    <location>
        <begin position="103"/>
        <end position="242"/>
    </location>
</feature>
<name>A0A5A9MWI2_9TELE</name>